<comment type="subcellular location">
    <subcellularLocation>
        <location evidence="1">Cell membrane</location>
        <topology evidence="1">Multi-pass membrane protein</topology>
    </subcellularLocation>
</comment>
<keyword evidence="8 10" id="KW-1133">Transmembrane helix</keyword>
<evidence type="ECO:0000256" key="8">
    <source>
        <dbReference type="ARBA" id="ARBA00022989"/>
    </source>
</evidence>
<dbReference type="InterPro" id="IPR001757">
    <property type="entry name" value="P_typ_ATPase"/>
</dbReference>
<protein>
    <submittedName>
        <fullName evidence="12">HAD-IC family P-type ATPase</fullName>
    </submittedName>
</protein>
<feature type="transmembrane region" description="Helical" evidence="10">
    <location>
        <begin position="719"/>
        <end position="742"/>
    </location>
</feature>
<evidence type="ECO:0000256" key="4">
    <source>
        <dbReference type="ARBA" id="ARBA00022692"/>
    </source>
</evidence>
<evidence type="ECO:0000256" key="10">
    <source>
        <dbReference type="SAM" id="Phobius"/>
    </source>
</evidence>
<dbReference type="InterPro" id="IPR008250">
    <property type="entry name" value="ATPase_P-typ_transduc_dom_A_sf"/>
</dbReference>
<feature type="transmembrane region" description="Helical" evidence="10">
    <location>
        <begin position="306"/>
        <end position="327"/>
    </location>
</feature>
<dbReference type="Gene3D" id="2.70.150.10">
    <property type="entry name" value="Calcium-transporting ATPase, cytoplasmic transduction domain A"/>
    <property type="match status" value="1"/>
</dbReference>
<dbReference type="InterPro" id="IPR006068">
    <property type="entry name" value="ATPase_P-typ_cation-transptr_C"/>
</dbReference>
<keyword evidence="6" id="KW-0067">ATP-binding</keyword>
<organism evidence="12 13">
    <name type="scientific">Hoeflea alexandrii</name>
    <dbReference type="NCBI Taxonomy" id="288436"/>
    <lineage>
        <taxon>Bacteria</taxon>
        <taxon>Pseudomonadati</taxon>
        <taxon>Pseudomonadota</taxon>
        <taxon>Alphaproteobacteria</taxon>
        <taxon>Hyphomicrobiales</taxon>
        <taxon>Rhizobiaceae</taxon>
        <taxon>Hoeflea</taxon>
    </lineage>
</organism>
<feature type="transmembrane region" description="Helical" evidence="10">
    <location>
        <begin position="819"/>
        <end position="839"/>
    </location>
</feature>
<feature type="transmembrane region" description="Helical" evidence="10">
    <location>
        <begin position="277"/>
        <end position="294"/>
    </location>
</feature>
<dbReference type="InterPro" id="IPR036412">
    <property type="entry name" value="HAD-like_sf"/>
</dbReference>
<keyword evidence="4 10" id="KW-0812">Transmembrane</keyword>
<dbReference type="PANTHER" id="PTHR43294:SF21">
    <property type="entry name" value="CATION TRANSPORTING ATPASE"/>
    <property type="match status" value="1"/>
</dbReference>
<dbReference type="Gene3D" id="3.40.50.1000">
    <property type="entry name" value="HAD superfamily/HAD-like"/>
    <property type="match status" value="1"/>
</dbReference>
<keyword evidence="13" id="KW-1185">Reference proteome</keyword>
<evidence type="ECO:0000256" key="3">
    <source>
        <dbReference type="ARBA" id="ARBA00022475"/>
    </source>
</evidence>
<name>A0ABT1CM88_9HYPH</name>
<evidence type="ECO:0000256" key="1">
    <source>
        <dbReference type="ARBA" id="ARBA00004651"/>
    </source>
</evidence>
<dbReference type="Pfam" id="PF00122">
    <property type="entry name" value="E1-E2_ATPase"/>
    <property type="match status" value="1"/>
</dbReference>
<dbReference type="InterPro" id="IPR004014">
    <property type="entry name" value="ATPase_P-typ_cation-transptr_N"/>
</dbReference>
<dbReference type="Proteomes" id="UP001320715">
    <property type="component" value="Unassembled WGS sequence"/>
</dbReference>
<feature type="transmembrane region" description="Helical" evidence="10">
    <location>
        <begin position="895"/>
        <end position="916"/>
    </location>
</feature>
<accession>A0ABT1CM88</accession>
<feature type="domain" description="Cation-transporting P-type ATPase N-terminal" evidence="11">
    <location>
        <begin position="35"/>
        <end position="109"/>
    </location>
</feature>
<keyword evidence="3" id="KW-1003">Cell membrane</keyword>
<evidence type="ECO:0000256" key="6">
    <source>
        <dbReference type="ARBA" id="ARBA00022840"/>
    </source>
</evidence>
<feature type="transmembrane region" description="Helical" evidence="10">
    <location>
        <begin position="82"/>
        <end position="107"/>
    </location>
</feature>
<dbReference type="SUPFAM" id="SSF81665">
    <property type="entry name" value="Calcium ATPase, transmembrane domain M"/>
    <property type="match status" value="1"/>
</dbReference>
<dbReference type="Pfam" id="PF13246">
    <property type="entry name" value="Cation_ATPase"/>
    <property type="match status" value="1"/>
</dbReference>
<feature type="transmembrane region" description="Helical" evidence="10">
    <location>
        <begin position="748"/>
        <end position="770"/>
    </location>
</feature>
<dbReference type="NCBIfam" id="TIGR01494">
    <property type="entry name" value="ATPase_P-type"/>
    <property type="match status" value="2"/>
</dbReference>
<dbReference type="SFLD" id="SFLDG00002">
    <property type="entry name" value="C1.7:_P-type_atpase_like"/>
    <property type="match status" value="1"/>
</dbReference>
<dbReference type="InterPro" id="IPR023214">
    <property type="entry name" value="HAD_sf"/>
</dbReference>
<dbReference type="InterPro" id="IPR059000">
    <property type="entry name" value="ATPase_P-type_domA"/>
</dbReference>
<dbReference type="SUPFAM" id="SSF81653">
    <property type="entry name" value="Calcium ATPase, transduction domain A"/>
    <property type="match status" value="1"/>
</dbReference>
<dbReference type="PROSITE" id="PS00154">
    <property type="entry name" value="ATPASE_E1_E2"/>
    <property type="match status" value="1"/>
</dbReference>
<evidence type="ECO:0000256" key="5">
    <source>
        <dbReference type="ARBA" id="ARBA00022741"/>
    </source>
</evidence>
<evidence type="ECO:0000256" key="2">
    <source>
        <dbReference type="ARBA" id="ARBA00005675"/>
    </source>
</evidence>
<proteinExistence type="inferred from homology"/>
<dbReference type="PRINTS" id="PR00119">
    <property type="entry name" value="CATATPASE"/>
</dbReference>
<dbReference type="InterPro" id="IPR044492">
    <property type="entry name" value="P_typ_ATPase_HD_dom"/>
</dbReference>
<comment type="caution">
    <text evidence="12">The sequence shown here is derived from an EMBL/GenBank/DDBJ whole genome shotgun (WGS) entry which is preliminary data.</text>
</comment>
<evidence type="ECO:0000259" key="11">
    <source>
        <dbReference type="SMART" id="SM00831"/>
    </source>
</evidence>
<dbReference type="InterPro" id="IPR023298">
    <property type="entry name" value="ATPase_P-typ_TM_dom_sf"/>
</dbReference>
<dbReference type="SFLD" id="SFLDS00003">
    <property type="entry name" value="Haloacid_Dehalogenase"/>
    <property type="match status" value="1"/>
</dbReference>
<evidence type="ECO:0000313" key="13">
    <source>
        <dbReference type="Proteomes" id="UP001320715"/>
    </source>
</evidence>
<dbReference type="InterPro" id="IPR050510">
    <property type="entry name" value="Cation_transp_ATPase_P-type"/>
</dbReference>
<dbReference type="Pfam" id="PF00690">
    <property type="entry name" value="Cation_ATPase_N"/>
    <property type="match status" value="1"/>
</dbReference>
<dbReference type="InterPro" id="IPR023299">
    <property type="entry name" value="ATPase_P-typ_cyto_dom_N"/>
</dbReference>
<dbReference type="SMART" id="SM00831">
    <property type="entry name" value="Cation_ATPase_N"/>
    <property type="match status" value="1"/>
</dbReference>
<dbReference type="InterPro" id="IPR018303">
    <property type="entry name" value="ATPase_P-typ_P_site"/>
</dbReference>
<feature type="transmembrane region" description="Helical" evidence="10">
    <location>
        <begin position="860"/>
        <end position="883"/>
    </location>
</feature>
<dbReference type="Gene3D" id="3.40.1110.10">
    <property type="entry name" value="Calcium-transporting ATPase, cytoplasmic domain N"/>
    <property type="match status" value="1"/>
</dbReference>
<sequence length="922" mass="97321">MWFCLSVHRVSCAAGEQTASVSKADVHVTKGRPENPHALSVADVAVRLETDPEAGLSHRDAGQRLSAHGPNQLRRQKTKSSLAILAHQFSSVIVWLLAAAALMSFLLGDIAEGGAIIVVLLLNGAIGFFTELRAARSMEALMRIAEIKTRVRRDGQQRMIDAHGLVPGDVVILEAGDVVTADLRISQASNLQADESVLTGESVPVLKAETATDREAVLGDRTSMAFKGTAITQGTGEGLVVATGMATEIGRISDLVQSAQSEAAPLERRLDRLGHRLVWLTFVLAVLTISAGILRGHDVVAMIQTGVALAVAAVPEGLPVVATLSLARGMWRMARRNAVITRLSSVETLGATTVILTDKTGTLTENRMTVVGYLVEGRDVGPEAHGEGHILKAGDARLDPDGDKALGWAIRIGALCTNAELGDGGEDGHAGDPMELALLQAAVQAGLSQSELLKDFPEIREHAFDPAIRMMATVHEDGDRFLIAVKGAPEAVIDSAKYGLGPDGPRPLDAATRKAWKDRSSKAAQAGNRLLGLAMQHTESGEADPYAGLTLVGLVCLNDPVRGDVPPAIRASRAAGVRVIMLTGDHADTAAAIARQAGLGDGDLSVIEGHEISGIDPDAISEETRQRVLSADVFARVAPETKLVLVSIFQKAGHVVAMTGDGVNDAPALKQADIGIAMGKRGTQVAQEAAHMVLRDDRFATIISAMRQGRVIFDNIRKFVVYLMSCNVSEVLVVGLAVGIGLPMPLLPLQILFLNLVTDVFPAFALGLGRGDGEVMRKPPRDPKEQILDRLHWRLIAVLGALITVATLGAFLLALTWLALAPVAAVTVAFLTLALAQLWNVFNMRDPDAGLISNDVTRNAYVWGAIVLCLGLIGFAVGLPTLANLLGLPWPGPQGLALAAVASLVPLVLGQAWLALTGYIGR</sequence>
<dbReference type="Pfam" id="PF00689">
    <property type="entry name" value="Cation_ATPase_C"/>
    <property type="match status" value="1"/>
</dbReference>
<keyword evidence="5" id="KW-0547">Nucleotide-binding</keyword>
<gene>
    <name evidence="12" type="ORF">GTW23_03830</name>
</gene>
<evidence type="ECO:0000256" key="7">
    <source>
        <dbReference type="ARBA" id="ARBA00022967"/>
    </source>
</evidence>
<dbReference type="Gene3D" id="1.20.1110.10">
    <property type="entry name" value="Calcium-transporting ATPase, transmembrane domain"/>
    <property type="match status" value="1"/>
</dbReference>
<evidence type="ECO:0000313" key="12">
    <source>
        <dbReference type="EMBL" id="MCO6407294.1"/>
    </source>
</evidence>
<comment type="similarity">
    <text evidence="2">Belongs to the cation transport ATPase (P-type) (TC 3.A.3) family. Type IIA subfamily.</text>
</comment>
<dbReference type="SUPFAM" id="SSF81660">
    <property type="entry name" value="Metal cation-transporting ATPase, ATP-binding domain N"/>
    <property type="match status" value="1"/>
</dbReference>
<keyword evidence="9 10" id="KW-0472">Membrane</keyword>
<dbReference type="SFLD" id="SFLDF00027">
    <property type="entry name" value="p-type_atpase"/>
    <property type="match status" value="1"/>
</dbReference>
<evidence type="ECO:0000256" key="9">
    <source>
        <dbReference type="ARBA" id="ARBA00023136"/>
    </source>
</evidence>
<feature type="transmembrane region" description="Helical" evidence="10">
    <location>
        <begin position="791"/>
        <end position="813"/>
    </location>
</feature>
<dbReference type="SUPFAM" id="SSF56784">
    <property type="entry name" value="HAD-like"/>
    <property type="match status" value="1"/>
</dbReference>
<dbReference type="PRINTS" id="PR00120">
    <property type="entry name" value="HATPASE"/>
</dbReference>
<feature type="transmembrane region" description="Helical" evidence="10">
    <location>
        <begin position="113"/>
        <end position="132"/>
    </location>
</feature>
<dbReference type="PANTHER" id="PTHR43294">
    <property type="entry name" value="SODIUM/POTASSIUM-TRANSPORTING ATPASE SUBUNIT ALPHA"/>
    <property type="match status" value="1"/>
</dbReference>
<dbReference type="EMBL" id="JAAAML010000001">
    <property type="protein sequence ID" value="MCO6407294.1"/>
    <property type="molecule type" value="Genomic_DNA"/>
</dbReference>
<keyword evidence="7" id="KW-1278">Translocase</keyword>
<reference evidence="12 13" key="1">
    <citation type="submission" date="2020-01" db="EMBL/GenBank/DDBJ databases">
        <title>Genomes of bacteria type strains.</title>
        <authorList>
            <person name="Chen J."/>
            <person name="Zhu S."/>
            <person name="Yang J."/>
        </authorList>
    </citation>
    <scope>NUCLEOTIDE SEQUENCE [LARGE SCALE GENOMIC DNA]</scope>
    <source>
        <strain evidence="12 13">DSM 16655</strain>
    </source>
</reference>